<evidence type="ECO:0000313" key="4">
    <source>
        <dbReference type="Proteomes" id="UP001068021"/>
    </source>
</evidence>
<evidence type="ECO:0000313" key="3">
    <source>
        <dbReference type="EMBL" id="MCZ3373525.1"/>
    </source>
</evidence>
<gene>
    <name evidence="3" type="ORF">O3H35_12830</name>
    <name evidence="2" type="ORF">O3H54_15660</name>
</gene>
<accession>A0A9E4ZXE6</accession>
<dbReference type="Pfam" id="PF04014">
    <property type="entry name" value="MazE_antitoxin"/>
    <property type="match status" value="1"/>
</dbReference>
<organism evidence="2 4">
    <name type="scientific">Methanobacterium veterum</name>
    <dbReference type="NCBI Taxonomy" id="408577"/>
    <lineage>
        <taxon>Archaea</taxon>
        <taxon>Methanobacteriati</taxon>
        <taxon>Methanobacteriota</taxon>
        <taxon>Methanomada group</taxon>
        <taxon>Methanobacteria</taxon>
        <taxon>Methanobacteriales</taxon>
        <taxon>Methanobacteriaceae</taxon>
        <taxon>Methanobacterium</taxon>
    </lineage>
</organism>
<evidence type="ECO:0000259" key="1">
    <source>
        <dbReference type="SMART" id="SM00966"/>
    </source>
</evidence>
<evidence type="ECO:0000313" key="2">
    <source>
        <dbReference type="EMBL" id="MCZ3367327.1"/>
    </source>
</evidence>
<dbReference type="RefSeq" id="WP_048082572.1">
    <property type="nucleotide sequence ID" value="NZ_JAPVER010000020.1"/>
</dbReference>
<dbReference type="Proteomes" id="UP001074446">
    <property type="component" value="Unassembled WGS sequence"/>
</dbReference>
<dbReference type="EMBL" id="JAPVER010000020">
    <property type="protein sequence ID" value="MCZ3367327.1"/>
    <property type="molecule type" value="Genomic_DNA"/>
</dbReference>
<dbReference type="AlphaFoldDB" id="A0A9E4ZXE6"/>
<proteinExistence type="predicted"/>
<name>A0A9E4ZXE6_9EURY</name>
<dbReference type="SUPFAM" id="SSF89447">
    <property type="entry name" value="AbrB/MazE/MraZ-like"/>
    <property type="match status" value="1"/>
</dbReference>
<comment type="caution">
    <text evidence="2">The sequence shown here is derived from an EMBL/GenBank/DDBJ whole genome shotgun (WGS) entry which is preliminary data.</text>
</comment>
<keyword evidence="4" id="KW-1185">Reference proteome</keyword>
<protein>
    <submittedName>
        <fullName evidence="2">AbrB/MazE/SpoVT family DNA-binding domain-containing protein</fullName>
    </submittedName>
</protein>
<dbReference type="GO" id="GO:0003677">
    <property type="term" value="F:DNA binding"/>
    <property type="evidence" value="ECO:0007669"/>
    <property type="project" value="UniProtKB-KW"/>
</dbReference>
<dbReference type="InterPro" id="IPR052975">
    <property type="entry name" value="Repressor-like_regulatory"/>
</dbReference>
<dbReference type="PANTHER" id="PTHR34860">
    <property type="entry name" value="REPRESSOR-LIKE PROTEIN SSO7C3"/>
    <property type="match status" value="1"/>
</dbReference>
<dbReference type="NCBIfam" id="TIGR01439">
    <property type="entry name" value="lp_hng_hel_AbrB"/>
    <property type="match status" value="1"/>
</dbReference>
<feature type="domain" description="SpoVT-AbrB" evidence="1">
    <location>
        <begin position="13"/>
        <end position="60"/>
    </location>
</feature>
<keyword evidence="2" id="KW-0238">DNA-binding</keyword>
<sequence length="73" mass="8468">MGNYKDRHFWGSVKVGERGQIVIPKEARDRFDIKPGDSLVVFGRDKNQKLILFKGDVMRDYALKILENLDSQD</sequence>
<dbReference type="Proteomes" id="UP001068021">
    <property type="component" value="Unassembled WGS sequence"/>
</dbReference>
<dbReference type="EMBL" id="JAPVES010000030">
    <property type="protein sequence ID" value="MCZ3373525.1"/>
    <property type="molecule type" value="Genomic_DNA"/>
</dbReference>
<dbReference type="InterPro" id="IPR007159">
    <property type="entry name" value="SpoVT-AbrB_dom"/>
</dbReference>
<dbReference type="Gene3D" id="2.10.260.10">
    <property type="match status" value="1"/>
</dbReference>
<dbReference type="SMART" id="SM00966">
    <property type="entry name" value="SpoVT_AbrB"/>
    <property type="match status" value="1"/>
</dbReference>
<reference evidence="2" key="1">
    <citation type="submission" date="2022-12" db="EMBL/GenBank/DDBJ databases">
        <title>Reclassification of two methanogenic archaea species isolated from the Kolyma lowland permafrost.</title>
        <authorList>
            <person name="Trubitsyn V.E."/>
            <person name="Rivkina E.M."/>
            <person name="Shcherbakova V.A."/>
        </authorList>
    </citation>
    <scope>NUCLEOTIDE SEQUENCE</scope>
    <source>
        <strain evidence="2">M2</strain>
        <strain evidence="3">MK4</strain>
    </source>
</reference>
<dbReference type="PANTHER" id="PTHR34860:SF6">
    <property type="entry name" value="REPRESSOR-LIKE PROTEIN SSO7C3"/>
    <property type="match status" value="1"/>
</dbReference>
<dbReference type="InterPro" id="IPR037914">
    <property type="entry name" value="SpoVT-AbrB_sf"/>
</dbReference>